<evidence type="ECO:0000313" key="5">
    <source>
        <dbReference type="Proteomes" id="UP000018144"/>
    </source>
</evidence>
<dbReference type="PANTHER" id="PTHR33630">
    <property type="entry name" value="CUTINASE RV1984C-RELATED-RELATED"/>
    <property type="match status" value="1"/>
</dbReference>
<dbReference type="Pfam" id="PF01083">
    <property type="entry name" value="Cutinase"/>
    <property type="match status" value="1"/>
</dbReference>
<keyword evidence="3" id="KW-0732">Signal</keyword>
<dbReference type="GO" id="GO:0052689">
    <property type="term" value="F:carboxylic ester hydrolase activity"/>
    <property type="evidence" value="ECO:0007669"/>
    <property type="project" value="UniProtKB-ARBA"/>
</dbReference>
<dbReference type="PANTHER" id="PTHR33630:SF9">
    <property type="entry name" value="CUTINASE 4"/>
    <property type="match status" value="1"/>
</dbReference>
<dbReference type="eggNOG" id="ENOG502SQ4D">
    <property type="taxonomic scope" value="Eukaryota"/>
</dbReference>
<feature type="signal peptide" evidence="3">
    <location>
        <begin position="1"/>
        <end position="16"/>
    </location>
</feature>
<dbReference type="Gene3D" id="3.40.50.1820">
    <property type="entry name" value="alpha/beta hydrolase"/>
    <property type="match status" value="1"/>
</dbReference>
<dbReference type="SUPFAM" id="SSF53474">
    <property type="entry name" value="alpha/beta-Hydrolases"/>
    <property type="match status" value="1"/>
</dbReference>
<evidence type="ECO:0000256" key="1">
    <source>
        <dbReference type="ARBA" id="ARBA00022801"/>
    </source>
</evidence>
<dbReference type="Proteomes" id="UP000018144">
    <property type="component" value="Unassembled WGS sequence"/>
</dbReference>
<name>U4L9E6_PYROM</name>
<keyword evidence="1" id="KW-0378">Hydrolase</keyword>
<evidence type="ECO:0000256" key="2">
    <source>
        <dbReference type="ARBA" id="ARBA00023157"/>
    </source>
</evidence>
<proteinExistence type="predicted"/>
<dbReference type="InterPro" id="IPR000675">
    <property type="entry name" value="Cutinase/axe"/>
</dbReference>
<sequence length="221" mass="22971">MLLYALLALFPVLSLAIPGTGCTSIGIITARASTELPGEGVIGSLAQLIQTRSRQTVSRANVDYPALLFPYGTSSAAGTAALKTQLTEAVRRCPDQGIVLLGYSQGAHVVGDVLGGGGGTGLGLKTPPVSTDVSKKVKAFVLMGDPRHRAEQSFNAGTAKRNGLFPREADQSLEGFASSGVSYCDTGDTFCDSGIDTVTHLAYTAKYNDKALQFVLDRIGG</sequence>
<keyword evidence="5" id="KW-1185">Reference proteome</keyword>
<dbReference type="STRING" id="1076935.U4L9E6"/>
<dbReference type="SMART" id="SM01110">
    <property type="entry name" value="Cutinase"/>
    <property type="match status" value="1"/>
</dbReference>
<gene>
    <name evidence="4" type="ORF">PCON_09784</name>
</gene>
<keyword evidence="2" id="KW-1015">Disulfide bond</keyword>
<organism evidence="4 5">
    <name type="scientific">Pyronema omphalodes (strain CBS 100304)</name>
    <name type="common">Pyronema confluens</name>
    <dbReference type="NCBI Taxonomy" id="1076935"/>
    <lineage>
        <taxon>Eukaryota</taxon>
        <taxon>Fungi</taxon>
        <taxon>Dikarya</taxon>
        <taxon>Ascomycota</taxon>
        <taxon>Pezizomycotina</taxon>
        <taxon>Pezizomycetes</taxon>
        <taxon>Pezizales</taxon>
        <taxon>Pyronemataceae</taxon>
        <taxon>Pyronema</taxon>
    </lineage>
</organism>
<evidence type="ECO:0000256" key="3">
    <source>
        <dbReference type="SAM" id="SignalP"/>
    </source>
</evidence>
<accession>U4L9E6</accession>
<dbReference type="EMBL" id="HF935519">
    <property type="protein sequence ID" value="CCX10191.1"/>
    <property type="molecule type" value="Genomic_DNA"/>
</dbReference>
<dbReference type="AlphaFoldDB" id="U4L9E6"/>
<protein>
    <submittedName>
        <fullName evidence="4">Similar to Acetylxylan esterase 2 acc. no. O59893</fullName>
    </submittedName>
</protein>
<dbReference type="OrthoDB" id="2586582at2759"/>
<reference evidence="4 5" key="1">
    <citation type="journal article" date="2013" name="PLoS Genet.">
        <title>The genome and development-dependent transcriptomes of Pyronema confluens: a window into fungal evolution.</title>
        <authorList>
            <person name="Traeger S."/>
            <person name="Altegoer F."/>
            <person name="Freitag M."/>
            <person name="Gabaldon T."/>
            <person name="Kempken F."/>
            <person name="Kumar A."/>
            <person name="Marcet-Houben M."/>
            <person name="Poggeler S."/>
            <person name="Stajich J.E."/>
            <person name="Nowrousian M."/>
        </authorList>
    </citation>
    <scope>NUCLEOTIDE SEQUENCE [LARGE SCALE GENOMIC DNA]</scope>
    <source>
        <strain evidence="5">CBS 100304</strain>
        <tissue evidence="4">Vegetative mycelium</tissue>
    </source>
</reference>
<feature type="chain" id="PRO_5004651771" evidence="3">
    <location>
        <begin position="17"/>
        <end position="221"/>
    </location>
</feature>
<dbReference type="InterPro" id="IPR029058">
    <property type="entry name" value="AB_hydrolase_fold"/>
</dbReference>
<dbReference type="OMA" id="PRHVPGK"/>
<evidence type="ECO:0000313" key="4">
    <source>
        <dbReference type="EMBL" id="CCX10191.1"/>
    </source>
</evidence>